<dbReference type="EMBL" id="RAWG01000016">
    <property type="protein sequence ID" value="RKH46936.1"/>
    <property type="molecule type" value="Genomic_DNA"/>
</dbReference>
<comment type="caution">
    <text evidence="2">The sequence shown here is derived from an EMBL/GenBank/DDBJ whole genome shotgun (WGS) entry which is preliminary data.</text>
</comment>
<feature type="domain" description="DUF6484" evidence="1">
    <location>
        <begin position="24"/>
        <end position="89"/>
    </location>
</feature>
<dbReference type="AlphaFoldDB" id="A0A3A8NRD7"/>
<evidence type="ECO:0000313" key="3">
    <source>
        <dbReference type="Proteomes" id="UP000273405"/>
    </source>
</evidence>
<keyword evidence="3" id="KW-1185">Reference proteome</keyword>
<name>A0A3A8NRD7_9BACT</name>
<dbReference type="Proteomes" id="UP000273405">
    <property type="component" value="Unassembled WGS sequence"/>
</dbReference>
<reference evidence="3" key="1">
    <citation type="submission" date="2018-09" db="EMBL/GenBank/DDBJ databases">
        <authorList>
            <person name="Livingstone P.G."/>
            <person name="Whitworth D.E."/>
        </authorList>
    </citation>
    <scope>NUCLEOTIDE SEQUENCE [LARGE SCALE GENOMIC DNA]</scope>
    <source>
        <strain evidence="3">CA040B</strain>
    </source>
</reference>
<dbReference type="InterPro" id="IPR045506">
    <property type="entry name" value="DUF6484"/>
</dbReference>
<protein>
    <recommendedName>
        <fullName evidence="1">DUF6484 domain-containing protein</fullName>
    </recommendedName>
</protein>
<proteinExistence type="predicted"/>
<evidence type="ECO:0000313" key="2">
    <source>
        <dbReference type="EMBL" id="RKH46936.1"/>
    </source>
</evidence>
<dbReference type="Pfam" id="PF20093">
    <property type="entry name" value="DUF6484"/>
    <property type="match status" value="1"/>
</dbReference>
<gene>
    <name evidence="2" type="ORF">D7X12_04185</name>
</gene>
<evidence type="ECO:0000259" key="1">
    <source>
        <dbReference type="Pfam" id="PF20093"/>
    </source>
</evidence>
<accession>A0A3A8NRD7</accession>
<organism evidence="2 3">
    <name type="scientific">Corallococcus sicarius</name>
    <dbReference type="NCBI Taxonomy" id="2316726"/>
    <lineage>
        <taxon>Bacteria</taxon>
        <taxon>Pseudomonadati</taxon>
        <taxon>Myxococcota</taxon>
        <taxon>Myxococcia</taxon>
        <taxon>Myxococcales</taxon>
        <taxon>Cystobacterineae</taxon>
        <taxon>Myxococcaceae</taxon>
        <taxon>Corallococcus</taxon>
    </lineage>
</organism>
<sequence length="246" mass="26215">MSHLLPLHVTSPEVMLEPLWESRLGRIVGTDGEGRPVVDFDSNPVGPRVARKAVRLDAEGIQAAVESRQPVELRFEEGDPRLPIITALLPVAPRASHPDAIPGARVEAAESPTHIIQGRDGLVLRCGDAAVTLLRNGKVSLQGTSVETSAEGTVRIKGMAVQVHTPVALDARGGQSEAESHPAACYRSGDGTADIQVIQSRESLVLRCGRARLTLLRNGRILLEGTYVETCAKGVVRLQGGSIQIN</sequence>